<dbReference type="Proteomes" id="UP001642484">
    <property type="component" value="Unassembled WGS sequence"/>
</dbReference>
<accession>A0ABP0IW40</accession>
<evidence type="ECO:0000313" key="2">
    <source>
        <dbReference type="Proteomes" id="UP001642484"/>
    </source>
</evidence>
<name>A0ABP0IW40_9DINO</name>
<proteinExistence type="predicted"/>
<reference evidence="1 2" key="1">
    <citation type="submission" date="2024-02" db="EMBL/GenBank/DDBJ databases">
        <authorList>
            <person name="Chen Y."/>
            <person name="Shah S."/>
            <person name="Dougan E. K."/>
            <person name="Thang M."/>
            <person name="Chan C."/>
        </authorList>
    </citation>
    <scope>NUCLEOTIDE SEQUENCE [LARGE SCALE GENOMIC DNA]</scope>
</reference>
<evidence type="ECO:0000313" key="1">
    <source>
        <dbReference type="EMBL" id="CAK9006322.1"/>
    </source>
</evidence>
<dbReference type="EMBL" id="CAXAMN010003803">
    <property type="protein sequence ID" value="CAK9006322.1"/>
    <property type="molecule type" value="Genomic_DNA"/>
</dbReference>
<organism evidence="1 2">
    <name type="scientific">Durusdinium trenchii</name>
    <dbReference type="NCBI Taxonomy" id="1381693"/>
    <lineage>
        <taxon>Eukaryota</taxon>
        <taxon>Sar</taxon>
        <taxon>Alveolata</taxon>
        <taxon>Dinophyceae</taxon>
        <taxon>Suessiales</taxon>
        <taxon>Symbiodiniaceae</taxon>
        <taxon>Durusdinium</taxon>
    </lineage>
</organism>
<keyword evidence="2" id="KW-1185">Reference proteome</keyword>
<sequence length="202" mass="22797">MSCRGRQRSFTNWSFDSAATTLHVRLLTPQGESSDGWELCAASAIAPVFPLDPHSGALLAEVRREHLRFEYTAKVLNVWITKKCVRAIGRLRKANVPFEGSKKQPVVSTKSYFNEEDFQRSSNGTKNVQRVMNQMRLDFQTHGGQLEEHKGMVKLGKSDVVVRPLGHEGAACSSPCSRDDSAKFRRWLIQLYRESEQPVMAT</sequence>
<comment type="caution">
    <text evidence="1">The sequence shown here is derived from an EMBL/GenBank/DDBJ whole genome shotgun (WGS) entry which is preliminary data.</text>
</comment>
<protein>
    <submittedName>
        <fullName evidence="1">Uncharacterized protein</fullName>
    </submittedName>
</protein>
<gene>
    <name evidence="1" type="ORF">CCMP2556_LOCUS8419</name>
</gene>